<dbReference type="EMBL" id="LT629972">
    <property type="protein sequence ID" value="SEI22216.1"/>
    <property type="molecule type" value="Genomic_DNA"/>
</dbReference>
<evidence type="ECO:0000313" key="3">
    <source>
        <dbReference type="Proteomes" id="UP000182272"/>
    </source>
</evidence>
<comment type="similarity">
    <text evidence="1">Belongs to the short-chain dehydrogenases/reductases (SDR) family.</text>
</comment>
<proteinExistence type="inferred from homology"/>
<gene>
    <name evidence="2" type="ORF">SAMN05216581_4742</name>
</gene>
<dbReference type="GO" id="GO:0016491">
    <property type="term" value="F:oxidoreductase activity"/>
    <property type="evidence" value="ECO:0007669"/>
    <property type="project" value="TreeGrafter"/>
</dbReference>
<protein>
    <submittedName>
        <fullName evidence="2">Short-chain dehydrogenase</fullName>
    </submittedName>
</protein>
<evidence type="ECO:0000256" key="1">
    <source>
        <dbReference type="RuleBase" id="RU000363"/>
    </source>
</evidence>
<evidence type="ECO:0000313" key="2">
    <source>
        <dbReference type="EMBL" id="SEI22216.1"/>
    </source>
</evidence>
<dbReference type="Gene3D" id="3.40.50.720">
    <property type="entry name" value="NAD(P)-binding Rossmann-like Domain"/>
    <property type="match status" value="1"/>
</dbReference>
<dbReference type="InterPro" id="IPR002347">
    <property type="entry name" value="SDR_fam"/>
</dbReference>
<dbReference type="CDD" id="cd05374">
    <property type="entry name" value="17beta-HSD-like_SDR_c"/>
    <property type="match status" value="1"/>
</dbReference>
<dbReference type="GO" id="GO:0008202">
    <property type="term" value="P:steroid metabolic process"/>
    <property type="evidence" value="ECO:0007669"/>
    <property type="project" value="TreeGrafter"/>
</dbReference>
<dbReference type="PANTHER" id="PTHR43313:SF1">
    <property type="entry name" value="3BETA-HYDROXYSTEROID DEHYDROGENASE DHS-16"/>
    <property type="match status" value="1"/>
</dbReference>
<dbReference type="RefSeq" id="WP_019362528.1">
    <property type="nucleotide sequence ID" value="NZ_CP162519.1"/>
</dbReference>
<dbReference type="Pfam" id="PF00106">
    <property type="entry name" value="adh_short"/>
    <property type="match status" value="1"/>
</dbReference>
<dbReference type="AlphaFoldDB" id="A0A1H6NYP9"/>
<dbReference type="InterPro" id="IPR036291">
    <property type="entry name" value="NAD(P)-bd_dom_sf"/>
</dbReference>
<dbReference type="PRINTS" id="PR00080">
    <property type="entry name" value="SDRFAMILY"/>
</dbReference>
<name>A0A1H6NYP9_9PSED</name>
<sequence>MSKKTVLVTGASSGLGHAAALMLADNGFRVFAAARNIEGVFANVEGIEPISLDVSCSASVAAAFERIDQACAEQPLWGLVNNAGICVPSPLELLSADELRRQLDTNVIGQLLVTQAALPHLRRSGGRIVNVTSGLGSIAVPYLGAYSIAQFAKMAFSDALRRELAHSGVSVSVVQPGAINTPIWGKFSSTGQQVLAQANGEPRKIYGPSFSTFLEQSEALASQASTSETDFARTILSVLSSASPQSHYCVGADAAEFVQMARTLSTDDLDALFIAQMPTAQAFAQVAQTSDAP</sequence>
<organism evidence="2 3">
    <name type="scientific">Pseudomonas asplenii</name>
    <dbReference type="NCBI Taxonomy" id="53407"/>
    <lineage>
        <taxon>Bacteria</taxon>
        <taxon>Pseudomonadati</taxon>
        <taxon>Pseudomonadota</taxon>
        <taxon>Gammaproteobacteria</taxon>
        <taxon>Pseudomonadales</taxon>
        <taxon>Pseudomonadaceae</taxon>
        <taxon>Pseudomonas</taxon>
    </lineage>
</organism>
<dbReference type="SUPFAM" id="SSF51735">
    <property type="entry name" value="NAD(P)-binding Rossmann-fold domains"/>
    <property type="match status" value="1"/>
</dbReference>
<accession>A0A1H6NYP9</accession>
<dbReference type="OrthoDB" id="9775296at2"/>
<reference evidence="2 3" key="1">
    <citation type="submission" date="2016-10" db="EMBL/GenBank/DDBJ databases">
        <authorList>
            <person name="de Groot N.N."/>
        </authorList>
    </citation>
    <scope>NUCLEOTIDE SEQUENCE [LARGE SCALE GENOMIC DNA]</scope>
    <source>
        <strain evidence="2 3">LMG 2158</strain>
    </source>
</reference>
<dbReference type="PRINTS" id="PR00081">
    <property type="entry name" value="GDHRDH"/>
</dbReference>
<dbReference type="Proteomes" id="UP000182272">
    <property type="component" value="Chromosome I"/>
</dbReference>
<dbReference type="PANTHER" id="PTHR43313">
    <property type="entry name" value="SHORT-CHAIN DEHYDROGENASE/REDUCTASE FAMILY 9C"/>
    <property type="match status" value="1"/>
</dbReference>